<dbReference type="CDD" id="cd08215">
    <property type="entry name" value="STKc_Nek"/>
    <property type="match status" value="1"/>
</dbReference>
<comment type="caution">
    <text evidence="10">The sequence shown here is derived from an EMBL/GenBank/DDBJ whole genome shotgun (WGS) entry which is preliminary data.</text>
</comment>
<feature type="compositionally biased region" description="Polar residues" evidence="8">
    <location>
        <begin position="451"/>
        <end position="462"/>
    </location>
</feature>
<evidence type="ECO:0000256" key="4">
    <source>
        <dbReference type="ARBA" id="ARBA00022777"/>
    </source>
</evidence>
<dbReference type="Gene3D" id="1.10.510.10">
    <property type="entry name" value="Transferase(Phosphotransferase) domain 1"/>
    <property type="match status" value="1"/>
</dbReference>
<sequence length="773" mass="83153">MQNNSSELYTVEKQIGKGAYGVAYIAKHKNKGSKYVLKKVKLARQSHKERQASLKELLILSNLQHRNVLKFVDAWVEAGCVSCMVVELCESGDLLSQLKLRVPNQLYFHETHLHQMLVQLAAGLSYLHNNNIVHRDIKSSNVFVTEEGCLKLADFGLATILDADSPLTSTMVGTPNYMCPEMLKEQPYGIKNDIWALGCIMFELSALKPAFQAFNMDGLVKKITTGPTPNLPHHYSEEWKAVVRSMLCKEEDQRPTADDILRLPWLLPAVASVNSQYGPELPSGAEEFVIIKELPPPIARLADQFRRQEREAELKAAEQALQVKEQQAKFAPRALKQRAEMEKAEAIKAVEAVRAKIAKEGIVLGVDVQHVKPVKTIIDDAVITKLIQPAADKEVVTVVTPALHSQYKLEVRQPVRGDQPPGGITRERQMGAGEGEQVGNRAPASARGRSTVVTNPNANPRISAQTKPWLTRVKAVGDPESQASTSLEVGAATVAAPRARSNSTAATFSAPRVRPNIQMVTEKPAVRARSNSTPNDSSATRGSAGVVTTAVTSSKLSKDHPIPNSLQPTSSSASRGLSTVINGTSKTKPVPTEAVAQVAGRVKQNNAIAGGLEFRAATDSKSKRSSASETMVISASDDDEDLSAASTSAPSQGLRSSLSVTANVGRSSLDNALKAEKVTGAVGGAVLRGHIRPQPLVLNGKPPIPPAAHYGTTGARIGDSNPEMPAEGSPRKEAWSAVAAGSVMLVSAATLHPHQEQHQVVMNSRNGTRRLTE</sequence>
<keyword evidence="4" id="KW-0418">Kinase</keyword>
<dbReference type="SMART" id="SM00220">
    <property type="entry name" value="S_TKc"/>
    <property type="match status" value="1"/>
</dbReference>
<feature type="binding site" evidence="6">
    <location>
        <position position="38"/>
    </location>
    <ligand>
        <name>ATP</name>
        <dbReference type="ChEBI" id="CHEBI:30616"/>
    </ligand>
</feature>
<evidence type="ECO:0000256" key="1">
    <source>
        <dbReference type="ARBA" id="ARBA00010886"/>
    </source>
</evidence>
<evidence type="ECO:0000256" key="6">
    <source>
        <dbReference type="PROSITE-ProRule" id="PRU10141"/>
    </source>
</evidence>
<dbReference type="PANTHER" id="PTHR43671">
    <property type="entry name" value="SERINE/THREONINE-PROTEIN KINASE NEK"/>
    <property type="match status" value="1"/>
</dbReference>
<feature type="compositionally biased region" description="Polar residues" evidence="8">
    <location>
        <begin position="564"/>
        <end position="587"/>
    </location>
</feature>
<dbReference type="GO" id="GO:0004674">
    <property type="term" value="F:protein serine/threonine kinase activity"/>
    <property type="evidence" value="ECO:0007669"/>
    <property type="project" value="TreeGrafter"/>
</dbReference>
<keyword evidence="2" id="KW-0808">Transferase</keyword>
<dbReference type="OrthoDB" id="248923at2759"/>
<evidence type="ECO:0000259" key="9">
    <source>
        <dbReference type="PROSITE" id="PS50011"/>
    </source>
</evidence>
<accession>A0A250WRY8</accession>
<dbReference type="InterPro" id="IPR050660">
    <property type="entry name" value="NEK_Ser/Thr_kinase"/>
</dbReference>
<dbReference type="EMBL" id="BEGY01000004">
    <property type="protein sequence ID" value="GAX73617.1"/>
    <property type="molecule type" value="Genomic_DNA"/>
</dbReference>
<evidence type="ECO:0000256" key="7">
    <source>
        <dbReference type="SAM" id="Coils"/>
    </source>
</evidence>
<organism evidence="10 11">
    <name type="scientific">Chlamydomonas eustigma</name>
    <dbReference type="NCBI Taxonomy" id="1157962"/>
    <lineage>
        <taxon>Eukaryota</taxon>
        <taxon>Viridiplantae</taxon>
        <taxon>Chlorophyta</taxon>
        <taxon>core chlorophytes</taxon>
        <taxon>Chlorophyceae</taxon>
        <taxon>CS clade</taxon>
        <taxon>Chlamydomonadales</taxon>
        <taxon>Chlamydomonadaceae</taxon>
        <taxon>Chlamydomonas</taxon>
    </lineage>
</organism>
<name>A0A250WRY8_9CHLO</name>
<keyword evidence="3 6" id="KW-0547">Nucleotide-binding</keyword>
<feature type="domain" description="Protein kinase" evidence="9">
    <location>
        <begin position="9"/>
        <end position="266"/>
    </location>
</feature>
<keyword evidence="11" id="KW-1185">Reference proteome</keyword>
<proteinExistence type="inferred from homology"/>
<dbReference type="InterPro" id="IPR008271">
    <property type="entry name" value="Ser/Thr_kinase_AS"/>
</dbReference>
<evidence type="ECO:0000313" key="11">
    <source>
        <dbReference type="Proteomes" id="UP000232323"/>
    </source>
</evidence>
<evidence type="ECO:0000256" key="2">
    <source>
        <dbReference type="ARBA" id="ARBA00022679"/>
    </source>
</evidence>
<gene>
    <name evidence="10" type="ORF">CEUSTIGMA_g1068.t1</name>
</gene>
<feature type="region of interest" description="Disordered" evidence="8">
    <location>
        <begin position="616"/>
        <end position="654"/>
    </location>
</feature>
<evidence type="ECO:0000256" key="5">
    <source>
        <dbReference type="ARBA" id="ARBA00022840"/>
    </source>
</evidence>
<dbReference type="PROSITE" id="PS00107">
    <property type="entry name" value="PROTEIN_KINASE_ATP"/>
    <property type="match status" value="1"/>
</dbReference>
<dbReference type="Proteomes" id="UP000232323">
    <property type="component" value="Unassembled WGS sequence"/>
</dbReference>
<dbReference type="Pfam" id="PF00069">
    <property type="entry name" value="Pkinase"/>
    <property type="match status" value="1"/>
</dbReference>
<evidence type="ECO:0000256" key="8">
    <source>
        <dbReference type="SAM" id="MobiDB-lite"/>
    </source>
</evidence>
<dbReference type="PROSITE" id="PS00108">
    <property type="entry name" value="PROTEIN_KINASE_ST"/>
    <property type="match status" value="1"/>
</dbReference>
<keyword evidence="5 6" id="KW-0067">ATP-binding</keyword>
<dbReference type="STRING" id="1157962.A0A250WRY8"/>
<dbReference type="AlphaFoldDB" id="A0A250WRY8"/>
<dbReference type="PROSITE" id="PS50011">
    <property type="entry name" value="PROTEIN_KINASE_DOM"/>
    <property type="match status" value="1"/>
</dbReference>
<dbReference type="InterPro" id="IPR000719">
    <property type="entry name" value="Prot_kinase_dom"/>
</dbReference>
<protein>
    <recommendedName>
        <fullName evidence="9">Protein kinase domain-containing protein</fullName>
    </recommendedName>
</protein>
<feature type="region of interest" description="Disordered" evidence="8">
    <location>
        <begin position="524"/>
        <end position="591"/>
    </location>
</feature>
<keyword evidence="7" id="KW-0175">Coiled coil</keyword>
<dbReference type="SUPFAM" id="SSF56112">
    <property type="entry name" value="Protein kinase-like (PK-like)"/>
    <property type="match status" value="1"/>
</dbReference>
<dbReference type="PANTHER" id="PTHR43671:SF66">
    <property type="entry name" value="SERINE_THREONINE-PROTEIN KINASE NEK2"/>
    <property type="match status" value="1"/>
</dbReference>
<reference evidence="10 11" key="1">
    <citation type="submission" date="2017-08" db="EMBL/GenBank/DDBJ databases">
        <title>Acidophilic green algal genome provides insights into adaptation to an acidic environment.</title>
        <authorList>
            <person name="Hirooka S."/>
            <person name="Hirose Y."/>
            <person name="Kanesaki Y."/>
            <person name="Higuchi S."/>
            <person name="Fujiwara T."/>
            <person name="Onuma R."/>
            <person name="Era A."/>
            <person name="Ohbayashi R."/>
            <person name="Uzuka A."/>
            <person name="Nozaki H."/>
            <person name="Yoshikawa H."/>
            <person name="Miyagishima S.Y."/>
        </authorList>
    </citation>
    <scope>NUCLEOTIDE SEQUENCE [LARGE SCALE GENOMIC DNA]</scope>
    <source>
        <strain evidence="10 11">NIES-2499</strain>
    </source>
</reference>
<feature type="region of interest" description="Disordered" evidence="8">
    <location>
        <begin position="414"/>
        <end position="462"/>
    </location>
</feature>
<dbReference type="Gene3D" id="3.30.200.20">
    <property type="entry name" value="Phosphorylase Kinase, domain 1"/>
    <property type="match status" value="1"/>
</dbReference>
<dbReference type="InterPro" id="IPR011009">
    <property type="entry name" value="Kinase-like_dom_sf"/>
</dbReference>
<comment type="similarity">
    <text evidence="1">Belongs to the protein kinase superfamily. NEK Ser/Thr protein kinase family. NIMA subfamily.</text>
</comment>
<dbReference type="InterPro" id="IPR017441">
    <property type="entry name" value="Protein_kinase_ATP_BS"/>
</dbReference>
<dbReference type="GO" id="GO:0005524">
    <property type="term" value="F:ATP binding"/>
    <property type="evidence" value="ECO:0007669"/>
    <property type="project" value="UniProtKB-UniRule"/>
</dbReference>
<evidence type="ECO:0000313" key="10">
    <source>
        <dbReference type="EMBL" id="GAX73617.1"/>
    </source>
</evidence>
<evidence type="ECO:0000256" key="3">
    <source>
        <dbReference type="ARBA" id="ARBA00022741"/>
    </source>
</evidence>
<feature type="coiled-coil region" evidence="7">
    <location>
        <begin position="298"/>
        <end position="356"/>
    </location>
</feature>
<feature type="compositionally biased region" description="Polar residues" evidence="8">
    <location>
        <begin position="529"/>
        <end position="541"/>
    </location>
</feature>